<evidence type="ECO:0000259" key="9">
    <source>
        <dbReference type="Pfam" id="PF08743"/>
    </source>
</evidence>
<evidence type="ECO:0000313" key="10">
    <source>
        <dbReference type="EMBL" id="KAH7935208.1"/>
    </source>
</evidence>
<evidence type="ECO:0000256" key="8">
    <source>
        <dbReference type="SAM" id="MobiDB-lite"/>
    </source>
</evidence>
<dbReference type="PANTHER" id="PTHR16140">
    <property type="entry name" value="NON-STRUCTURAL MAINTENANCE OF CHROMOSOMES ELEMENT 4"/>
    <property type="match status" value="1"/>
</dbReference>
<dbReference type="AlphaFoldDB" id="A0A9D4SMD6"/>
<dbReference type="OMA" id="FMGINRT"/>
<evidence type="ECO:0000313" key="11">
    <source>
        <dbReference type="Proteomes" id="UP000821837"/>
    </source>
</evidence>
<keyword evidence="4 7" id="KW-0233">DNA recombination</keyword>
<feature type="compositionally biased region" description="Polar residues" evidence="8">
    <location>
        <begin position="32"/>
        <end position="46"/>
    </location>
</feature>
<name>A0A9D4SMD6_RHISA</name>
<comment type="caution">
    <text evidence="10">The sequence shown here is derived from an EMBL/GenBank/DDBJ whole genome shotgun (WGS) entry which is preliminary data.</text>
</comment>
<reference evidence="10" key="2">
    <citation type="submission" date="2021-09" db="EMBL/GenBank/DDBJ databases">
        <authorList>
            <person name="Jia N."/>
            <person name="Wang J."/>
            <person name="Shi W."/>
            <person name="Du L."/>
            <person name="Sun Y."/>
            <person name="Zhan W."/>
            <person name="Jiang J."/>
            <person name="Wang Q."/>
            <person name="Zhang B."/>
            <person name="Ji P."/>
            <person name="Sakyi L.B."/>
            <person name="Cui X."/>
            <person name="Yuan T."/>
            <person name="Jiang B."/>
            <person name="Yang W."/>
            <person name="Lam T.T.-Y."/>
            <person name="Chang Q."/>
            <person name="Ding S."/>
            <person name="Wang X."/>
            <person name="Zhu J."/>
            <person name="Ruan X."/>
            <person name="Zhao L."/>
            <person name="Wei J."/>
            <person name="Que T."/>
            <person name="Du C."/>
            <person name="Cheng J."/>
            <person name="Dai P."/>
            <person name="Han X."/>
            <person name="Huang E."/>
            <person name="Gao Y."/>
            <person name="Liu J."/>
            <person name="Shao H."/>
            <person name="Ye R."/>
            <person name="Li L."/>
            <person name="Wei W."/>
            <person name="Wang X."/>
            <person name="Wang C."/>
            <person name="Huo Q."/>
            <person name="Li W."/>
            <person name="Guo W."/>
            <person name="Chen H."/>
            <person name="Chen S."/>
            <person name="Zhou L."/>
            <person name="Zhou L."/>
            <person name="Ni X."/>
            <person name="Tian J."/>
            <person name="Zhou Y."/>
            <person name="Sheng Y."/>
            <person name="Liu T."/>
            <person name="Pan Y."/>
            <person name="Xia L."/>
            <person name="Li J."/>
            <person name="Zhao F."/>
            <person name="Cao W."/>
        </authorList>
    </citation>
    <scope>NUCLEOTIDE SEQUENCE</scope>
    <source>
        <strain evidence="10">Rsan-2018</strain>
        <tissue evidence="10">Larvae</tissue>
    </source>
</reference>
<organism evidence="10 11">
    <name type="scientific">Rhipicephalus sanguineus</name>
    <name type="common">Brown dog tick</name>
    <name type="synonym">Ixodes sanguineus</name>
    <dbReference type="NCBI Taxonomy" id="34632"/>
    <lineage>
        <taxon>Eukaryota</taxon>
        <taxon>Metazoa</taxon>
        <taxon>Ecdysozoa</taxon>
        <taxon>Arthropoda</taxon>
        <taxon>Chelicerata</taxon>
        <taxon>Arachnida</taxon>
        <taxon>Acari</taxon>
        <taxon>Parasitiformes</taxon>
        <taxon>Ixodida</taxon>
        <taxon>Ixodoidea</taxon>
        <taxon>Ixodidae</taxon>
        <taxon>Rhipicephalinae</taxon>
        <taxon>Rhipicephalus</taxon>
        <taxon>Rhipicephalus</taxon>
    </lineage>
</organism>
<gene>
    <name evidence="10" type="ORF">HPB52_004796</name>
</gene>
<feature type="region of interest" description="Disordered" evidence="8">
    <location>
        <begin position="21"/>
        <end position="46"/>
    </location>
</feature>
<dbReference type="GO" id="GO:0006281">
    <property type="term" value="P:DNA repair"/>
    <property type="evidence" value="ECO:0007669"/>
    <property type="project" value="UniProtKB-UniRule"/>
</dbReference>
<dbReference type="Pfam" id="PF08743">
    <property type="entry name" value="Nse4_C"/>
    <property type="match status" value="1"/>
</dbReference>
<feature type="compositionally biased region" description="Polar residues" evidence="8">
    <location>
        <begin position="207"/>
        <end position="216"/>
    </location>
</feature>
<dbReference type="InterPro" id="IPR014854">
    <property type="entry name" value="Nse4_C"/>
</dbReference>
<keyword evidence="11" id="KW-1185">Reference proteome</keyword>
<dbReference type="Proteomes" id="UP000821837">
    <property type="component" value="Unassembled WGS sequence"/>
</dbReference>
<comment type="function">
    <text evidence="7">Component of the SMC5-SMC6 complex, that promotes sister chromatid alignment after DNA damage and facilitates double-stranded DNA breaks (DSBs) repair via homologous recombination between sister chromatids.</text>
</comment>
<comment type="subcellular location">
    <subcellularLocation>
        <location evidence="1 7">Nucleus</location>
    </subcellularLocation>
</comment>
<dbReference type="InterPro" id="IPR027786">
    <property type="entry name" value="Nse4/EID"/>
</dbReference>
<protein>
    <recommendedName>
        <fullName evidence="7">Non-structural maintenance of chromosomes element 4</fullName>
    </recommendedName>
</protein>
<dbReference type="OrthoDB" id="361242at2759"/>
<keyword evidence="5 7" id="KW-0234">DNA repair</keyword>
<reference evidence="10" key="1">
    <citation type="journal article" date="2020" name="Cell">
        <title>Large-Scale Comparative Analyses of Tick Genomes Elucidate Their Genetic Diversity and Vector Capacities.</title>
        <authorList>
            <consortium name="Tick Genome and Microbiome Consortium (TIGMIC)"/>
            <person name="Jia N."/>
            <person name="Wang J."/>
            <person name="Shi W."/>
            <person name="Du L."/>
            <person name="Sun Y."/>
            <person name="Zhan W."/>
            <person name="Jiang J.F."/>
            <person name="Wang Q."/>
            <person name="Zhang B."/>
            <person name="Ji P."/>
            <person name="Bell-Sakyi L."/>
            <person name="Cui X.M."/>
            <person name="Yuan T.T."/>
            <person name="Jiang B.G."/>
            <person name="Yang W.F."/>
            <person name="Lam T.T."/>
            <person name="Chang Q.C."/>
            <person name="Ding S.J."/>
            <person name="Wang X.J."/>
            <person name="Zhu J.G."/>
            <person name="Ruan X.D."/>
            <person name="Zhao L."/>
            <person name="Wei J.T."/>
            <person name="Ye R.Z."/>
            <person name="Que T.C."/>
            <person name="Du C.H."/>
            <person name="Zhou Y.H."/>
            <person name="Cheng J.X."/>
            <person name="Dai P.F."/>
            <person name="Guo W.B."/>
            <person name="Han X.H."/>
            <person name="Huang E.J."/>
            <person name="Li L.F."/>
            <person name="Wei W."/>
            <person name="Gao Y.C."/>
            <person name="Liu J.Z."/>
            <person name="Shao H.Z."/>
            <person name="Wang X."/>
            <person name="Wang C.C."/>
            <person name="Yang T.C."/>
            <person name="Huo Q.B."/>
            <person name="Li W."/>
            <person name="Chen H.Y."/>
            <person name="Chen S.E."/>
            <person name="Zhou L.G."/>
            <person name="Ni X.B."/>
            <person name="Tian J.H."/>
            <person name="Sheng Y."/>
            <person name="Liu T."/>
            <person name="Pan Y.S."/>
            <person name="Xia L.Y."/>
            <person name="Li J."/>
            <person name="Zhao F."/>
            <person name="Cao W.C."/>
        </authorList>
    </citation>
    <scope>NUCLEOTIDE SEQUENCE</scope>
    <source>
        <strain evidence="10">Rsan-2018</strain>
    </source>
</reference>
<evidence type="ECO:0000256" key="7">
    <source>
        <dbReference type="RuleBase" id="RU365071"/>
    </source>
</evidence>
<comment type="subunit">
    <text evidence="7">Component of the SMC5-SMC6 complex.</text>
</comment>
<feature type="domain" description="Non-structural maintenance of chromosome element 4 C-terminal" evidence="9">
    <location>
        <begin position="237"/>
        <end position="323"/>
    </location>
</feature>
<sequence>MPRVTSTDDTLSNGMSELNMSQESEMMESESQDCLGSQDASQDCLGSQDASKARRLRHAYRAVIDKQLNEAENVLPNEALRKAKKLFEDVTRTTEAVLDSTLVSLAASRGRQLVNALPVNLRKFDPDEFAARVRDFVSDTSQTDPLTEKAWAQIGKLAGGNMRTSHPFWYLYGSAGEVPVKTRQAPVRRQLPDGPDRAPTVPKQVRSVEQTNQETTTERVSVIHQLLRDIYKEIRRPLPYFELVLHPHSFAKTCENIFHLSFLINEGHARIKRDANELLVVEPVFGNTNAEREANKSGVFAMTMNMQQWQQAVKALNITRPVIPD</sequence>
<dbReference type="GO" id="GO:0006310">
    <property type="term" value="P:DNA recombination"/>
    <property type="evidence" value="ECO:0007669"/>
    <property type="project" value="UniProtKB-UniRule"/>
</dbReference>
<evidence type="ECO:0000256" key="3">
    <source>
        <dbReference type="ARBA" id="ARBA00022763"/>
    </source>
</evidence>
<dbReference type="VEuPathDB" id="VectorBase:RSAN_030514"/>
<feature type="region of interest" description="Disordered" evidence="8">
    <location>
        <begin position="188"/>
        <end position="216"/>
    </location>
</feature>
<keyword evidence="3 7" id="KW-0227">DNA damage</keyword>
<evidence type="ECO:0000256" key="5">
    <source>
        <dbReference type="ARBA" id="ARBA00023204"/>
    </source>
</evidence>
<keyword evidence="6 7" id="KW-0539">Nucleus</keyword>
<dbReference type="GO" id="GO:0030915">
    <property type="term" value="C:Smc5-Smc6 complex"/>
    <property type="evidence" value="ECO:0007669"/>
    <property type="project" value="UniProtKB-UniRule"/>
</dbReference>
<proteinExistence type="inferred from homology"/>
<dbReference type="EMBL" id="JABSTV010001255">
    <property type="protein sequence ID" value="KAH7935208.1"/>
    <property type="molecule type" value="Genomic_DNA"/>
</dbReference>
<evidence type="ECO:0000256" key="4">
    <source>
        <dbReference type="ARBA" id="ARBA00023172"/>
    </source>
</evidence>
<evidence type="ECO:0000256" key="6">
    <source>
        <dbReference type="ARBA" id="ARBA00023242"/>
    </source>
</evidence>
<dbReference type="PANTHER" id="PTHR16140:SF0">
    <property type="entry name" value="NON-STRUCTURAL MAINTENANCE OF CHROMOSOMES ELEMENT 4"/>
    <property type="match status" value="1"/>
</dbReference>
<evidence type="ECO:0000256" key="1">
    <source>
        <dbReference type="ARBA" id="ARBA00004123"/>
    </source>
</evidence>
<accession>A0A9D4SMD6</accession>
<comment type="similarity">
    <text evidence="2 7">Belongs to the NSE4 family.</text>
</comment>
<evidence type="ECO:0000256" key="2">
    <source>
        <dbReference type="ARBA" id="ARBA00008997"/>
    </source>
</evidence>
<dbReference type="GO" id="GO:0005634">
    <property type="term" value="C:nucleus"/>
    <property type="evidence" value="ECO:0007669"/>
    <property type="project" value="UniProtKB-SubCell"/>
</dbReference>